<reference evidence="2" key="1">
    <citation type="journal article" date="2020" name="mSystems">
        <title>Genome- and Community-Level Interaction Insights into Carbon Utilization and Element Cycling Functions of Hydrothermarchaeota in Hydrothermal Sediment.</title>
        <authorList>
            <person name="Zhou Z."/>
            <person name="Liu Y."/>
            <person name="Xu W."/>
            <person name="Pan J."/>
            <person name="Luo Z.H."/>
            <person name="Li M."/>
        </authorList>
    </citation>
    <scope>NUCLEOTIDE SEQUENCE [LARGE SCALE GENOMIC DNA]</scope>
    <source>
        <strain evidence="2">SpSt-349</strain>
    </source>
</reference>
<evidence type="ECO:0000256" key="1">
    <source>
        <dbReference type="SAM" id="MobiDB-lite"/>
    </source>
</evidence>
<comment type="caution">
    <text evidence="2">The sequence shown here is derived from an EMBL/GenBank/DDBJ whole genome shotgun (WGS) entry which is preliminary data.</text>
</comment>
<protein>
    <submittedName>
        <fullName evidence="2">Uncharacterized protein</fullName>
    </submittedName>
</protein>
<accession>A0A831UAZ2</accession>
<dbReference type="EMBL" id="DSOV01000012">
    <property type="protein sequence ID" value="HEN41541.1"/>
    <property type="molecule type" value="Genomic_DNA"/>
</dbReference>
<gene>
    <name evidence="2" type="ORF">ENQ87_04060</name>
</gene>
<feature type="compositionally biased region" description="Pro residues" evidence="1">
    <location>
        <begin position="94"/>
        <end position="104"/>
    </location>
</feature>
<proteinExistence type="predicted"/>
<name>A0A831UAZ2_GEOME</name>
<evidence type="ECO:0000313" key="2">
    <source>
        <dbReference type="EMBL" id="HEN41541.1"/>
    </source>
</evidence>
<sequence>MVVGFNHNVMYRGEVFHVQTEDSGIANPHIVTLIYREGTIVASRKTSYADIIKVDNLERVVEELMKEQHKGMLRRLKNGEFDAKAFPPLRTAPAAPPAPKPAAAPQPASAVPPKTSAKPQEKPSSLDDVILDFLLTDDT</sequence>
<dbReference type="AlphaFoldDB" id="A0A831UAZ2"/>
<organism evidence="2">
    <name type="scientific">Geobacter metallireducens</name>
    <dbReference type="NCBI Taxonomy" id="28232"/>
    <lineage>
        <taxon>Bacteria</taxon>
        <taxon>Pseudomonadati</taxon>
        <taxon>Thermodesulfobacteriota</taxon>
        <taxon>Desulfuromonadia</taxon>
        <taxon>Geobacterales</taxon>
        <taxon>Geobacteraceae</taxon>
        <taxon>Geobacter</taxon>
    </lineage>
</organism>
<feature type="region of interest" description="Disordered" evidence="1">
    <location>
        <begin position="85"/>
        <end position="125"/>
    </location>
</feature>